<evidence type="ECO:0000256" key="4">
    <source>
        <dbReference type="ARBA" id="ARBA00013208"/>
    </source>
</evidence>
<dbReference type="GO" id="GO:0009003">
    <property type="term" value="F:signal peptidase activity"/>
    <property type="evidence" value="ECO:0007669"/>
    <property type="project" value="UniProtKB-EC"/>
</dbReference>
<dbReference type="GO" id="GO:0006465">
    <property type="term" value="P:signal peptide processing"/>
    <property type="evidence" value="ECO:0007669"/>
    <property type="project" value="InterPro"/>
</dbReference>
<gene>
    <name evidence="9" type="primary">lepB</name>
    <name evidence="9" type="ORF">GH741_04150</name>
</gene>
<comment type="similarity">
    <text evidence="3 7">Belongs to the peptidase S26 family.</text>
</comment>
<dbReference type="PRINTS" id="PR00727">
    <property type="entry name" value="LEADERPTASE"/>
</dbReference>
<dbReference type="PANTHER" id="PTHR43390:SF1">
    <property type="entry name" value="CHLOROPLAST PROCESSING PEPTIDASE"/>
    <property type="match status" value="1"/>
</dbReference>
<evidence type="ECO:0000256" key="5">
    <source>
        <dbReference type="ARBA" id="ARBA00022801"/>
    </source>
</evidence>
<dbReference type="Proteomes" id="UP000799092">
    <property type="component" value="Unassembled WGS sequence"/>
</dbReference>
<proteinExistence type="inferred from homology"/>
<dbReference type="PROSITE" id="PS00761">
    <property type="entry name" value="SPASE_I_3"/>
    <property type="match status" value="1"/>
</dbReference>
<comment type="caution">
    <text evidence="9">The sequence shown here is derived from an EMBL/GenBank/DDBJ whole genome shotgun (WGS) entry which is preliminary data.</text>
</comment>
<accession>A0A6A8D8E2</accession>
<dbReference type="Pfam" id="PF10502">
    <property type="entry name" value="Peptidase_S26"/>
    <property type="match status" value="1"/>
</dbReference>
<dbReference type="InterPro" id="IPR036286">
    <property type="entry name" value="LexA/Signal_pep-like_sf"/>
</dbReference>
<evidence type="ECO:0000259" key="8">
    <source>
        <dbReference type="Pfam" id="PF10502"/>
    </source>
</evidence>
<comment type="subcellular location">
    <subcellularLocation>
        <location evidence="2">Cell membrane</location>
        <topology evidence="2">Single-pass type II membrane protein</topology>
    </subcellularLocation>
    <subcellularLocation>
        <location evidence="7">Membrane</location>
        <topology evidence="7">Single-pass type II membrane protein</topology>
    </subcellularLocation>
</comment>
<dbReference type="InterPro" id="IPR019758">
    <property type="entry name" value="Pept_S26A_signal_pept_1_CS"/>
</dbReference>
<feature type="transmembrane region" description="Helical" evidence="7">
    <location>
        <begin position="12"/>
        <end position="31"/>
    </location>
</feature>
<keyword evidence="7" id="KW-0472">Membrane</keyword>
<dbReference type="EC" id="3.4.21.89" evidence="4 7"/>
<dbReference type="SUPFAM" id="SSF51306">
    <property type="entry name" value="LexA/Signal peptidase"/>
    <property type="match status" value="1"/>
</dbReference>
<keyword evidence="7" id="KW-1133">Transmembrane helix</keyword>
<feature type="domain" description="Peptidase S26" evidence="8">
    <location>
        <begin position="10"/>
        <end position="162"/>
    </location>
</feature>
<keyword evidence="7" id="KW-0645">Protease</keyword>
<dbReference type="InterPro" id="IPR019533">
    <property type="entry name" value="Peptidase_S26"/>
</dbReference>
<sequence length="172" mass="19727">MYKYKIPTKREWLISVILIVLFGFTLLSLIFSTSLVQGGSMSPTLQDGDKVIFNKAIYFLEEPSRGDIVVIKKPVKNYVKRIIGLPNEVIEVKENDLYINGESYNQNFLEEGRDNIYEFGPITIPEESYFVMGDNRDISIDSRNGLGFITKEEIIGRSELILFPFEDIGQTR</sequence>
<evidence type="ECO:0000256" key="7">
    <source>
        <dbReference type="RuleBase" id="RU362042"/>
    </source>
</evidence>
<organism evidence="9 10">
    <name type="scientific">Aquibacillus halophilus</name>
    <dbReference type="NCBI Taxonomy" id="930132"/>
    <lineage>
        <taxon>Bacteria</taxon>
        <taxon>Bacillati</taxon>
        <taxon>Bacillota</taxon>
        <taxon>Bacilli</taxon>
        <taxon>Bacillales</taxon>
        <taxon>Bacillaceae</taxon>
        <taxon>Aquibacillus</taxon>
    </lineage>
</organism>
<evidence type="ECO:0000256" key="3">
    <source>
        <dbReference type="ARBA" id="ARBA00009370"/>
    </source>
</evidence>
<protein>
    <recommendedName>
        <fullName evidence="4 7">Signal peptidase I</fullName>
        <ecNumber evidence="4 7">3.4.21.89</ecNumber>
    </recommendedName>
</protein>
<reference evidence="9" key="1">
    <citation type="submission" date="2019-11" db="EMBL/GenBank/DDBJ databases">
        <authorList>
            <person name="Li J."/>
        </authorList>
    </citation>
    <scope>NUCLEOTIDE SEQUENCE</scope>
    <source>
        <strain evidence="9">B6B</strain>
    </source>
</reference>
<keyword evidence="7" id="KW-0812">Transmembrane</keyword>
<dbReference type="InterPro" id="IPR000223">
    <property type="entry name" value="Pept_S26A_signal_pept_1"/>
</dbReference>
<evidence type="ECO:0000313" key="10">
    <source>
        <dbReference type="Proteomes" id="UP000799092"/>
    </source>
</evidence>
<evidence type="ECO:0000256" key="1">
    <source>
        <dbReference type="ARBA" id="ARBA00000677"/>
    </source>
</evidence>
<evidence type="ECO:0000313" key="9">
    <source>
        <dbReference type="EMBL" id="MRH41864.1"/>
    </source>
</evidence>
<feature type="active site" evidence="6">
    <location>
        <position position="80"/>
    </location>
</feature>
<keyword evidence="10" id="KW-1185">Reference proteome</keyword>
<evidence type="ECO:0000256" key="2">
    <source>
        <dbReference type="ARBA" id="ARBA00004401"/>
    </source>
</evidence>
<dbReference type="GO" id="GO:0005886">
    <property type="term" value="C:plasma membrane"/>
    <property type="evidence" value="ECO:0007669"/>
    <property type="project" value="UniProtKB-SubCell"/>
</dbReference>
<feature type="active site" evidence="6">
    <location>
        <position position="40"/>
    </location>
</feature>
<dbReference type="AlphaFoldDB" id="A0A6A8D8E2"/>
<dbReference type="EMBL" id="WJNG01000002">
    <property type="protein sequence ID" value="MRH41864.1"/>
    <property type="molecule type" value="Genomic_DNA"/>
</dbReference>
<dbReference type="OrthoDB" id="9802919at2"/>
<name>A0A6A8D8E2_9BACI</name>
<dbReference type="CDD" id="cd06530">
    <property type="entry name" value="S26_SPase_I"/>
    <property type="match status" value="1"/>
</dbReference>
<keyword evidence="5 7" id="KW-0378">Hydrolase</keyword>
<dbReference type="GO" id="GO:0004252">
    <property type="term" value="F:serine-type endopeptidase activity"/>
    <property type="evidence" value="ECO:0007669"/>
    <property type="project" value="InterPro"/>
</dbReference>
<dbReference type="PANTHER" id="PTHR43390">
    <property type="entry name" value="SIGNAL PEPTIDASE I"/>
    <property type="match status" value="1"/>
</dbReference>
<comment type="catalytic activity">
    <reaction evidence="1 7">
        <text>Cleavage of hydrophobic, N-terminal signal or leader sequences from secreted and periplasmic proteins.</text>
        <dbReference type="EC" id="3.4.21.89"/>
    </reaction>
</comment>
<dbReference type="Gene3D" id="2.10.109.10">
    <property type="entry name" value="Umud Fragment, subunit A"/>
    <property type="match status" value="1"/>
</dbReference>
<dbReference type="NCBIfam" id="TIGR02227">
    <property type="entry name" value="sigpep_I_bact"/>
    <property type="match status" value="1"/>
</dbReference>
<evidence type="ECO:0000256" key="6">
    <source>
        <dbReference type="PIRSR" id="PIRSR600223-1"/>
    </source>
</evidence>